<proteinExistence type="predicted"/>
<dbReference type="InterPro" id="IPR007445">
    <property type="entry name" value="PilO"/>
</dbReference>
<sequence length="289" mass="31331">MSTIPMNFAAKSRSRGAPSILRPLDEWSRRRTACVAIALCLLVFVLGLRTWRTFDANQIDASRAALAATQAKVQDAGRIAAELPALRARAASGRMEPEHWSAADALRAVADLATQSGLRVAEIEPVAGRSSDPKVHGPLPERVLKLRADGTFPEIRRFLEALAGLPRLVVPESVQIKRQPGTLAIEATLRIFETLPAVSLAVPSRVDAFVVDPFGSADAAAQAGDMLLVGTFVERRRAMALLQTGRDVDGFTPGQKIGDEWLGRVMPRAIELARTDGIPRQVTFTEDRK</sequence>
<keyword evidence="2" id="KW-1185">Reference proteome</keyword>
<dbReference type="Proteomes" id="UP000238169">
    <property type="component" value="Unassembled WGS sequence"/>
</dbReference>
<dbReference type="OrthoDB" id="8999741at2"/>
<dbReference type="Gene3D" id="3.30.70.60">
    <property type="match status" value="1"/>
</dbReference>
<dbReference type="GO" id="GO:0043683">
    <property type="term" value="P:type IV pilus assembly"/>
    <property type="evidence" value="ECO:0007669"/>
    <property type="project" value="InterPro"/>
</dbReference>
<gene>
    <name evidence="1" type="ORF">NOV72_05133</name>
</gene>
<protein>
    <submittedName>
        <fullName evidence="1">Pilus assembly protein</fullName>
    </submittedName>
</protein>
<reference evidence="2" key="1">
    <citation type="submission" date="2018-01" db="EMBL/GenBank/DDBJ databases">
        <authorList>
            <person name="Peeters C."/>
        </authorList>
    </citation>
    <scope>NUCLEOTIDE SEQUENCE [LARGE SCALE GENOMIC DNA]</scope>
</reference>
<accession>A0A2U3ICJ3</accession>
<organism evidence="1 2">
    <name type="scientific">Caballeronia novacaledonica</name>
    <dbReference type="NCBI Taxonomy" id="1544861"/>
    <lineage>
        <taxon>Bacteria</taxon>
        <taxon>Pseudomonadati</taxon>
        <taxon>Pseudomonadota</taxon>
        <taxon>Betaproteobacteria</taxon>
        <taxon>Burkholderiales</taxon>
        <taxon>Burkholderiaceae</taxon>
        <taxon>Caballeronia</taxon>
    </lineage>
</organism>
<dbReference type="GO" id="GO:0043107">
    <property type="term" value="P:type IV pilus-dependent motility"/>
    <property type="evidence" value="ECO:0007669"/>
    <property type="project" value="InterPro"/>
</dbReference>
<dbReference type="AlphaFoldDB" id="A0A2U3ICJ3"/>
<name>A0A2U3ICJ3_9BURK</name>
<dbReference type="Pfam" id="PF04350">
    <property type="entry name" value="PilO"/>
    <property type="match status" value="1"/>
</dbReference>
<dbReference type="EMBL" id="OGTP01000024">
    <property type="protein sequence ID" value="SPB17932.1"/>
    <property type="molecule type" value="Genomic_DNA"/>
</dbReference>
<dbReference type="RefSeq" id="WP_106857428.1">
    <property type="nucleotide sequence ID" value="NZ_OGTP01000024.1"/>
</dbReference>
<evidence type="ECO:0000313" key="1">
    <source>
        <dbReference type="EMBL" id="SPB17932.1"/>
    </source>
</evidence>
<evidence type="ECO:0000313" key="2">
    <source>
        <dbReference type="Proteomes" id="UP000238169"/>
    </source>
</evidence>
<dbReference type="InterPro" id="IPR014717">
    <property type="entry name" value="Transl_elong_EF1B/ribsomal_bS6"/>
</dbReference>